<organism evidence="5">
    <name type="scientific">Theileria annulata</name>
    <dbReference type="NCBI Taxonomy" id="5874"/>
    <lineage>
        <taxon>Eukaryota</taxon>
        <taxon>Sar</taxon>
        <taxon>Alveolata</taxon>
        <taxon>Apicomplexa</taxon>
        <taxon>Aconoidasida</taxon>
        <taxon>Piroplasmida</taxon>
        <taxon>Theileriidae</taxon>
        <taxon>Theileria</taxon>
    </lineage>
</organism>
<feature type="compositionally biased region" description="Basic residues" evidence="1">
    <location>
        <begin position="1"/>
        <end position="22"/>
    </location>
</feature>
<dbReference type="InterPro" id="IPR001623">
    <property type="entry name" value="DnaJ_domain"/>
</dbReference>
<name>A0A3B0MPD0_THEAN</name>
<evidence type="ECO:0000256" key="1">
    <source>
        <dbReference type="SAM" id="MobiDB-lite"/>
    </source>
</evidence>
<dbReference type="Gene3D" id="1.10.287.110">
    <property type="entry name" value="DnaJ domain"/>
    <property type="match status" value="1"/>
</dbReference>
<dbReference type="SUPFAM" id="SSF52833">
    <property type="entry name" value="Thioredoxin-like"/>
    <property type="match status" value="1"/>
</dbReference>
<keyword evidence="2" id="KW-0812">Transmembrane</keyword>
<protein>
    <submittedName>
        <fullName evidence="5">DnaJ domain containing protein, putative</fullName>
    </submittedName>
</protein>
<reference evidence="5" key="1">
    <citation type="submission" date="2018-07" db="EMBL/GenBank/DDBJ databases">
        <authorList>
            <person name="Quirk P.G."/>
            <person name="Krulwich T.A."/>
        </authorList>
    </citation>
    <scope>NUCLEOTIDE SEQUENCE</scope>
    <source>
        <strain evidence="5">Anand</strain>
    </source>
</reference>
<feature type="region of interest" description="Disordered" evidence="1">
    <location>
        <begin position="1"/>
        <end position="23"/>
    </location>
</feature>
<accession>A0A3B0MPD0</accession>
<evidence type="ECO:0000259" key="3">
    <source>
        <dbReference type="PROSITE" id="PS50076"/>
    </source>
</evidence>
<evidence type="ECO:0000313" key="4">
    <source>
        <dbReference type="EMBL" id="SVP90819.1"/>
    </source>
</evidence>
<dbReference type="EMBL" id="UIVS01000002">
    <property type="protein sequence ID" value="SVP91362.1"/>
    <property type="molecule type" value="Genomic_DNA"/>
</dbReference>
<dbReference type="InterPro" id="IPR036249">
    <property type="entry name" value="Thioredoxin-like_sf"/>
</dbReference>
<dbReference type="Gene3D" id="3.40.30.10">
    <property type="entry name" value="Glutaredoxin"/>
    <property type="match status" value="1"/>
</dbReference>
<gene>
    <name evidence="4" type="ORF">TAT_000153000</name>
    <name evidence="5" type="ORF">TAV_000153100</name>
</gene>
<evidence type="ECO:0000313" key="5">
    <source>
        <dbReference type="EMBL" id="SVP91362.1"/>
    </source>
</evidence>
<dbReference type="VEuPathDB" id="PiroplasmaDB:TA14295"/>
<dbReference type="InterPro" id="IPR036869">
    <property type="entry name" value="J_dom_sf"/>
</dbReference>
<dbReference type="EMBL" id="UIVT01000002">
    <property type="protein sequence ID" value="SVP90819.1"/>
    <property type="molecule type" value="Genomic_DNA"/>
</dbReference>
<dbReference type="PANTHER" id="PTHR44303">
    <property type="entry name" value="DNAJ HOMOLOG SUBFAMILY C MEMBER 16"/>
    <property type="match status" value="1"/>
</dbReference>
<dbReference type="InterPro" id="IPR052448">
    <property type="entry name" value="DnaJ_C16_autophagy_reg"/>
</dbReference>
<dbReference type="Pfam" id="PF00226">
    <property type="entry name" value="DnaJ"/>
    <property type="match status" value="1"/>
</dbReference>
<feature type="transmembrane region" description="Helical" evidence="2">
    <location>
        <begin position="40"/>
        <end position="58"/>
    </location>
</feature>
<proteinExistence type="predicted"/>
<dbReference type="CDD" id="cd06257">
    <property type="entry name" value="DnaJ"/>
    <property type="match status" value="1"/>
</dbReference>
<dbReference type="PRINTS" id="PR00625">
    <property type="entry name" value="JDOMAIN"/>
</dbReference>
<keyword evidence="2" id="KW-0472">Membrane</keyword>
<dbReference type="SMART" id="SM00271">
    <property type="entry name" value="DnaJ"/>
    <property type="match status" value="1"/>
</dbReference>
<sequence length="542" mass="63443">METSPKRKNKHSVKPSHNKTKPAKTNSHFWKVYSFFRSNLIVTTLILVLLLAFVLKYYEDVHDSYSNFKKMDENIYEILEVSRDAKDSEIKAKYRELSLKWHPDKNKDCVECEKRFLKIKEAYKIILNPYLRELYDKTSGYTVDVIPSKTVNLSLSNYPELVGPDVWVVQIYSDDNARCKAFSALWDEFATKYQKFAKFGRINVFLEQKLLKKLNVNPKIHPALLMLHNNKYDLFPNDVLNNLNVLSGYFVKNYPFTCNHVKSYKEFKTVNKKNKLLLYNKRVGINSDVPLNLKYLCMRFNKVLPMYYTSSDVKEEVAQEVLNTDAKEKLNDSKNTLFVGFYDNNELKYMVNNSTSNLTKLEKLFYTLFTLNVFEMDSDLNVLCSRYNIKDRLCVFTTSEDLDLHGMYKNYEMYNEVEKNAEPVVAEENEKVEVEEVETDGTVKPKKTEEPNQLLSNRDLQFVKVDHKHRSELGTGKNSVMLVNLHKNSYFLLGDFDEALASKLLNDEVDITWTKLPSKLHALFFSKSKFYDFLNALKAKLM</sequence>
<evidence type="ECO:0000256" key="2">
    <source>
        <dbReference type="SAM" id="Phobius"/>
    </source>
</evidence>
<dbReference type="SUPFAM" id="SSF46565">
    <property type="entry name" value="Chaperone J-domain"/>
    <property type="match status" value="1"/>
</dbReference>
<keyword evidence="2" id="KW-1133">Transmembrane helix</keyword>
<feature type="domain" description="J" evidence="3">
    <location>
        <begin position="74"/>
        <end position="139"/>
    </location>
</feature>
<dbReference type="PROSITE" id="PS50076">
    <property type="entry name" value="DNAJ_2"/>
    <property type="match status" value="1"/>
</dbReference>
<dbReference type="PANTHER" id="PTHR44303:SF2">
    <property type="entry name" value="DNAJ HOMOLOG SUBFAMILY C MEMBER 16"/>
    <property type="match status" value="1"/>
</dbReference>
<dbReference type="AlphaFoldDB" id="A0A3B0MPD0"/>